<dbReference type="GO" id="GO:0016787">
    <property type="term" value="F:hydrolase activity"/>
    <property type="evidence" value="ECO:0007669"/>
    <property type="project" value="UniProtKB-KW"/>
</dbReference>
<dbReference type="Proteomes" id="UP001595886">
    <property type="component" value="Unassembled WGS sequence"/>
</dbReference>
<proteinExistence type="predicted"/>
<keyword evidence="1" id="KW-0378">Hydrolase</keyword>
<dbReference type="SUPFAM" id="SSF53474">
    <property type="entry name" value="alpha/beta-Hydrolases"/>
    <property type="match status" value="1"/>
</dbReference>
<dbReference type="EMBL" id="JBHSHD010000010">
    <property type="protein sequence ID" value="MFC4821219.1"/>
    <property type="molecule type" value="Genomic_DNA"/>
</dbReference>
<dbReference type="RefSeq" id="WP_380021504.1">
    <property type="nucleotide sequence ID" value="NZ_JBHSHD010000010.1"/>
</dbReference>
<evidence type="ECO:0000313" key="1">
    <source>
        <dbReference type="EMBL" id="MFC4821219.1"/>
    </source>
</evidence>
<dbReference type="PANTHER" id="PTHR11440">
    <property type="entry name" value="LECITHIN-CHOLESTEROL ACYLTRANSFERASE-RELATED"/>
    <property type="match status" value="1"/>
</dbReference>
<keyword evidence="2" id="KW-1185">Reference proteome</keyword>
<reference evidence="2" key="1">
    <citation type="journal article" date="2019" name="Int. J. Syst. Evol. Microbiol.">
        <title>The Global Catalogue of Microorganisms (GCM) 10K type strain sequencing project: providing services to taxonomists for standard genome sequencing and annotation.</title>
        <authorList>
            <consortium name="The Broad Institute Genomics Platform"/>
            <consortium name="The Broad Institute Genome Sequencing Center for Infectious Disease"/>
            <person name="Wu L."/>
            <person name="Ma J."/>
        </authorList>
    </citation>
    <scope>NUCLEOTIDE SEQUENCE [LARGE SCALE GENOMIC DNA]</scope>
    <source>
        <strain evidence="2">CCUG 30340</strain>
    </source>
</reference>
<dbReference type="InterPro" id="IPR029058">
    <property type="entry name" value="AB_hydrolase_fold"/>
</dbReference>
<accession>A0ABV9QX63</accession>
<sequence>MSQAPCCPVILLPGIKGTELTDEYPTDRESVWSVSNSLRGDFKRLALHPDDRRYERIEPARVAPGPVFNLIYEQFLTSLRHELSPAEDRPTPVFAFPYDWRRALGDIEEQLDGFIDEVIARTLLLRHYFGSDYRKRPRVHLVGHSMGGLLIAGYLARYGGAKVARVATLATPFQGSANAVLSIATGQASMTGVDVSPAEREVARMLPAVYHLLPSYAGALAWPQPLARGFYKPLAWQPSVYQTIAEYIRLYSRRDPAETAALPDRIAEAAGILRAMLNEAQKHRAGVDALNLKDAGLAPSDWLCIAGIGEATVDRIAATTVPLPDPAAFAKAAIFDGGNAIEIDLRASAPVDDYDPARRERADVRTGDATVPLAGATPTFLPYEQLVAVTRHHYAWWELGDRLVNGLVDLHAALPRMNAVQAMITAHFLGRDARAIEALPAPGVAADAWRPPLGGLALG</sequence>
<gene>
    <name evidence="1" type="ORF">ACFO6Q_12855</name>
</gene>
<protein>
    <submittedName>
        <fullName evidence="1">Lipase family alpha/beta hydrolase</fullName>
    </submittedName>
</protein>
<organism evidence="1 2">
    <name type="scientific">Dokdonella ginsengisoli</name>
    <dbReference type="NCBI Taxonomy" id="363846"/>
    <lineage>
        <taxon>Bacteria</taxon>
        <taxon>Pseudomonadati</taxon>
        <taxon>Pseudomonadota</taxon>
        <taxon>Gammaproteobacteria</taxon>
        <taxon>Lysobacterales</taxon>
        <taxon>Rhodanobacteraceae</taxon>
        <taxon>Dokdonella</taxon>
    </lineage>
</organism>
<evidence type="ECO:0000313" key="2">
    <source>
        <dbReference type="Proteomes" id="UP001595886"/>
    </source>
</evidence>
<dbReference type="InterPro" id="IPR003386">
    <property type="entry name" value="LACT/PDAT_acylTrfase"/>
</dbReference>
<comment type="caution">
    <text evidence="1">The sequence shown here is derived from an EMBL/GenBank/DDBJ whole genome shotgun (WGS) entry which is preliminary data.</text>
</comment>
<dbReference type="Pfam" id="PF02450">
    <property type="entry name" value="LCAT"/>
    <property type="match status" value="1"/>
</dbReference>
<name>A0ABV9QX63_9GAMM</name>
<dbReference type="Gene3D" id="3.40.50.1820">
    <property type="entry name" value="alpha/beta hydrolase"/>
    <property type="match status" value="1"/>
</dbReference>